<reference evidence="2" key="1">
    <citation type="journal article" date="2014" name="Stand. Genomic Sci.">
        <title>Genome sequence of the exopolysaccharide-producing Salipiger mucosus type strain (DSM 16094(T)), a moderately halophilic member of the Roseobacter clade.</title>
        <authorList>
            <person name="Riedel T."/>
            <person name="Spring S."/>
            <person name="Fiebig A."/>
            <person name="Petersen J."/>
            <person name="Kyrpides N.C."/>
            <person name="Goker M."/>
            <person name="Klenk H.P."/>
        </authorList>
    </citation>
    <scope>NUCLEOTIDE SEQUENCE [LARGE SCALE GENOMIC DNA]</scope>
    <source>
        <strain evidence="2">DSM 16094</strain>
    </source>
</reference>
<proteinExistence type="predicted"/>
<name>S9QR73_9RHOB</name>
<dbReference type="SUPFAM" id="SSF52266">
    <property type="entry name" value="SGNH hydrolase"/>
    <property type="match status" value="1"/>
</dbReference>
<dbReference type="RefSeq" id="WP_021120333.1">
    <property type="nucleotide sequence ID" value="NZ_KE557276.1"/>
</dbReference>
<accession>S9QR73</accession>
<comment type="caution">
    <text evidence="1">The sequence shown here is derived from an EMBL/GenBank/DDBJ whole genome shotgun (WGS) entry which is preliminary data.</text>
</comment>
<keyword evidence="2" id="KW-1185">Reference proteome</keyword>
<evidence type="ECO:0000313" key="2">
    <source>
        <dbReference type="Proteomes" id="UP000015347"/>
    </source>
</evidence>
<sequence length="1135" mass="120794">MPDGVRSTELDVLSSVDSLLGNKDGSTGRYSIENLAAYLAASGAVAQAISTVEGQVVSGLVSKATWTDLQGITPSVDGTGGEVLSSDAGTHSDATATGYDGSTVNNAGRYSWNDTWGRWVRIGDSGYGTVAGDLADHEADTDNPHSVTVAQLSGTSDDMTQGTVNLFLTAAQQAKLNYLLITGSWNLDAAKAKLALLSVTEAVSLDGMKAKVDNITVTEPINLDTIGTSLDTVTSLAADLERIAVHTEDRPGENPGLFSGVLIGAGVDKTPLDAANIEHVAGQGDCYVVTGAGTVARRDPVALSEDVWEFTARFRRTENPSDPSGNAILLRVAWLDGKKNLISYETLASVSDAVFGPVYELSARVSRLSVSGVIAPPGNANFACVYVQSYGEDGTTAVITLRAKEVTDLHAISSADLSQIIADAEAATDAANNAAELVATETLDTMAAVTTYDRASGVGALTIKGGVATFDGEGGQWVYDPDDTTTPHEPPFTLVGNDGARYKIARAFGDGAYRAVGLSLSIRSLTVSGISGDIEVPAASLALPASETVYVVVDAFTGAYRYLPRLLHDGCVPVARVTTNASRVTEISELPRSLPASRIPRFLSKLEHAKQDDQIRIATFGTSLTDGAGGGPRWPILMFDPDGDVTNTDYILPNLSRIVWDEMATGGSNIELGMAFVAEATKPLGDSLVNRAHHLMIGKASRHVSPPDSGPRLSDVISDPYDLAIVGYSGANAGTLEMHHLEVLIAGLRRAGTEVVIITENGRESNPTGYFENGLQMRRIADAMGCAFVDTDGYMYAGTLAGQAMYDDGVHQSTLGHEYYAEALSSVLAPKIRARGEVNPDPRRSVGAPDAAQNSVWAKLGGHAHLQVDPVTTTGTRDQQGRYTTPLERIPSIVVGGKTETTWVTVLEAGEVAEFSHPHWSSVHMLFDPYFTFTAKLTRQNGTADLISYEHASVQVNRVLATEPYFPPYYTSYQRADYSVQVECLTGTLKLVGMVFGTDYTREVPFGEITFNGTWATEAGRMSDPFTYYTDTDGDYLAFEFEGSACLLTLGRSPAGGLVDVYLDGQLYEAGVDLYDTAWRLTQYRVEPGAYGTPKQARRHVVQVRLNGANASAGTPSSPDRRLALYAAYALETGW</sequence>
<dbReference type="EMBL" id="APVH01000027">
    <property type="protein sequence ID" value="EPX82108.1"/>
    <property type="molecule type" value="Genomic_DNA"/>
</dbReference>
<protein>
    <submittedName>
        <fullName evidence="1">Uncharacterized protein</fullName>
    </submittedName>
</protein>
<dbReference type="Proteomes" id="UP000015347">
    <property type="component" value="Unassembled WGS sequence"/>
</dbReference>
<dbReference type="AlphaFoldDB" id="S9QR73"/>
<dbReference type="OrthoDB" id="7877160at2"/>
<dbReference type="GO" id="GO:0016788">
    <property type="term" value="F:hydrolase activity, acting on ester bonds"/>
    <property type="evidence" value="ECO:0007669"/>
    <property type="project" value="UniProtKB-ARBA"/>
</dbReference>
<organism evidence="1 2">
    <name type="scientific">Salipiger mucosus DSM 16094</name>
    <dbReference type="NCBI Taxonomy" id="1123237"/>
    <lineage>
        <taxon>Bacteria</taxon>
        <taxon>Pseudomonadati</taxon>
        <taxon>Pseudomonadota</taxon>
        <taxon>Alphaproteobacteria</taxon>
        <taxon>Rhodobacterales</taxon>
        <taxon>Roseobacteraceae</taxon>
        <taxon>Salipiger</taxon>
    </lineage>
</organism>
<dbReference type="InterPro" id="IPR036514">
    <property type="entry name" value="SGNH_hydro_sf"/>
</dbReference>
<dbReference type="eggNOG" id="ENOG50333MI">
    <property type="taxonomic scope" value="Bacteria"/>
</dbReference>
<gene>
    <name evidence="1" type="ORF">Salmuc_02476</name>
</gene>
<dbReference type="Gene3D" id="2.60.120.260">
    <property type="entry name" value="Galactose-binding domain-like"/>
    <property type="match status" value="1"/>
</dbReference>
<dbReference type="STRING" id="1123237.Salmuc_02476"/>
<evidence type="ECO:0000313" key="1">
    <source>
        <dbReference type="EMBL" id="EPX82108.1"/>
    </source>
</evidence>
<dbReference type="Gene3D" id="3.40.50.1110">
    <property type="entry name" value="SGNH hydrolase"/>
    <property type="match status" value="1"/>
</dbReference>
<dbReference type="HOGENOM" id="CLU_278471_0_0_5"/>